<dbReference type="Proteomes" id="UP000632740">
    <property type="component" value="Unassembled WGS sequence"/>
</dbReference>
<evidence type="ECO:0008006" key="4">
    <source>
        <dbReference type="Google" id="ProtNLM"/>
    </source>
</evidence>
<keyword evidence="3" id="KW-1185">Reference proteome</keyword>
<dbReference type="EMBL" id="BONK01000013">
    <property type="protein sequence ID" value="GIG22868.1"/>
    <property type="molecule type" value="Genomic_DNA"/>
</dbReference>
<evidence type="ECO:0000313" key="2">
    <source>
        <dbReference type="EMBL" id="GIG22868.1"/>
    </source>
</evidence>
<feature type="region of interest" description="Disordered" evidence="1">
    <location>
        <begin position="1"/>
        <end position="45"/>
    </location>
</feature>
<reference evidence="2" key="1">
    <citation type="submission" date="2021-01" db="EMBL/GenBank/DDBJ databases">
        <title>Whole genome shotgun sequence of Cellulomonas chitinilytica NBRC 110799.</title>
        <authorList>
            <person name="Komaki H."/>
            <person name="Tamura T."/>
        </authorList>
    </citation>
    <scope>NUCLEOTIDE SEQUENCE</scope>
    <source>
        <strain evidence="2">NBRC 110799</strain>
    </source>
</reference>
<name>A0A919U194_9CELL</name>
<evidence type="ECO:0000256" key="1">
    <source>
        <dbReference type="SAM" id="MobiDB-lite"/>
    </source>
</evidence>
<sequence>MDVANDRRAVAERVPAPAPGSLRGAGRRAAARATGPSPGPASGEPSELLRLQRLVGNASVSRLVNGATPVVVQRVEAYDKPAVDTQLNEVITIAGQAFDAYASTKKKDPDKAALATDVQTRLRAVVTKSKAASKSRMTGTLEGSGLLDATGGGAGLEIRADSTLDDSAVTVAHPDGIRITFGDTALTSATRFRSVIFHEFVHVLQSADQPDELRTEEGDMWVHNLETVEGPDREQYLSLGTTPFDTAKVKSLDDKITDHPGFALNDALREIQAYSYELRYAAQTGITAGGAKTYREETVRNLNRYVDAVQSALYQLRTVRADTVTADYWTGYVAKAKALVLTAKKAYPDVYTPKF</sequence>
<comment type="caution">
    <text evidence="2">The sequence shown here is derived from an EMBL/GenBank/DDBJ whole genome shotgun (WGS) entry which is preliminary data.</text>
</comment>
<dbReference type="AlphaFoldDB" id="A0A919U194"/>
<evidence type="ECO:0000313" key="3">
    <source>
        <dbReference type="Proteomes" id="UP000632740"/>
    </source>
</evidence>
<organism evidence="2 3">
    <name type="scientific">Cellulomonas chitinilytica</name>
    <dbReference type="NCBI Taxonomy" id="398759"/>
    <lineage>
        <taxon>Bacteria</taxon>
        <taxon>Bacillati</taxon>
        <taxon>Actinomycetota</taxon>
        <taxon>Actinomycetes</taxon>
        <taxon>Micrococcales</taxon>
        <taxon>Cellulomonadaceae</taxon>
        <taxon>Cellulomonas</taxon>
    </lineage>
</organism>
<feature type="compositionally biased region" description="Low complexity" evidence="1">
    <location>
        <begin position="31"/>
        <end position="45"/>
    </location>
</feature>
<proteinExistence type="predicted"/>
<feature type="compositionally biased region" description="Low complexity" evidence="1">
    <location>
        <begin position="12"/>
        <end position="24"/>
    </location>
</feature>
<gene>
    <name evidence="2" type="ORF">Cch01nite_35920</name>
</gene>
<accession>A0A919U194</accession>
<feature type="compositionally biased region" description="Basic and acidic residues" evidence="1">
    <location>
        <begin position="1"/>
        <end position="11"/>
    </location>
</feature>
<protein>
    <recommendedName>
        <fullName evidence="4">DUF4157 domain-containing protein</fullName>
    </recommendedName>
</protein>